<sequence>MDGYHHSDDSHLRAHIQELLADYVKTHLTLDHVAFTENATEQLFSESLHFVSLTEANTFILPQNPFDTLCQSLGLSNLQPYEERWVADVDTIKFAKSALNLTSEPRTKSCWLEEEKDCYASLCRPMSPVLTARAIRRSPKLGHGAALASIPRSKMDIQKLTSFETVDMEDICEPAPVSLKVEEVLCIRHQIQPDTYAAMAKILKCIPFMLPSSNHAHINTSLDTFLRCTSPVLELPRCDTPPLFPRNRSAGYDQNKLLSRPQDQISLGLSALTELPAMIPKAEPGSDDDKDINRKHMAIVDGWGAFRFCALYLPPLIEKRDIVTYGPSSSPLSLASSSSQVDQLFLHSPPETSPEIKYLLDAEMDEAEIPRARQPGTKPVPSITEGKRIGSFLSPFISDMKQSISQGVNQSKSSPSKTRLTTPPPDDDMDFDCDLNQVYKSVQQEDIRSIIMGEQLDAKDTHLMEVPDLPPPTAYPRHPMFYPTSLRTYVAHPSSSLTETTPAQSSTDQGPRNFLQKVKGVKPLSLELSWKPFQFGFKIPTDEEVSKVDGTFRDELDISYEHHGDQVDKLLGKTVTVREEHDTNIMRGCIDFGTSPNRLQNISLGNDSIGLLLTRGERERLSGLNAVTESADQSMSGVSGLEKGPVGNYRQVNSRSSDSSPVQDFIAVVNTDFGEYDTYQSRNQSSPIANAPQLNHISYAVDDIDIPTEDERNLEELSNVQLDCMPFNPQSGVARDQMSDRTDHGLFLPLSFGSQGPNISHTVPNSISDATSAFDTPGANMTHNGTNSAALLNTCIGLSQFDISLDCASNAKHSRTSLIQESLTLFMDMRNKKDLTETQPVEADAEQNLGDHSQCPGDLDGYVRECSLSRSTPAELYDQNTLRLPDSWTPPMTLHRYLASMDFIQKRNLVCSFQSDIYAVDLVERQALGDVDLILDPDSAIIFVSLLSLPSQVKHIIQRLEQQTWRFSHILVIFEAFPSVHVFKSDECSSNRPIPYAYTPPTQKAIKTLRRILDISDAYQSKNTTTQISFAFANTVHEAALFTRHFGNLVEINDPRSGILWGQRDWLHDEEYEGETDLACADGMNTFAAFIMLSQRPLEDILDLLPDARIQEFAPLSFISKATLNAVIARRIQDMEMPDLIANNNFLPERSIVDSEQEGVGRLY</sequence>
<feature type="compositionally biased region" description="Polar residues" evidence="1">
    <location>
        <begin position="493"/>
        <end position="510"/>
    </location>
</feature>
<dbReference type="GeneID" id="18815919"/>
<feature type="compositionally biased region" description="Polar residues" evidence="1">
    <location>
        <begin position="403"/>
        <end position="421"/>
    </location>
</feature>
<evidence type="ECO:0000313" key="2">
    <source>
        <dbReference type="EMBL" id="EGO18941.1"/>
    </source>
</evidence>
<proteinExistence type="predicted"/>
<gene>
    <name evidence="2" type="ORF">SERLADRAFT_443488</name>
</gene>
<feature type="region of interest" description="Disordered" evidence="1">
    <location>
        <begin position="493"/>
        <end position="512"/>
    </location>
</feature>
<evidence type="ECO:0000256" key="1">
    <source>
        <dbReference type="SAM" id="MobiDB-lite"/>
    </source>
</evidence>
<dbReference type="AlphaFoldDB" id="F8PD92"/>
<accession>F8PD92</accession>
<protein>
    <submittedName>
        <fullName evidence="2">Uncharacterized protein</fullName>
    </submittedName>
</protein>
<dbReference type="RefSeq" id="XP_007324165.1">
    <property type="nucleotide sequence ID" value="XM_007324103.1"/>
</dbReference>
<name>F8PD92_SERL9</name>
<dbReference type="EMBL" id="GL945445">
    <property type="protein sequence ID" value="EGO18941.1"/>
    <property type="molecule type" value="Genomic_DNA"/>
</dbReference>
<dbReference type="Proteomes" id="UP000008064">
    <property type="component" value="Unassembled WGS sequence"/>
</dbReference>
<dbReference type="KEGG" id="sla:SERLADRAFT_443488"/>
<dbReference type="HOGENOM" id="CLU_272015_0_0_1"/>
<organism>
    <name type="scientific">Serpula lacrymans var. lacrymans (strain S7.9)</name>
    <name type="common">Dry rot fungus</name>
    <dbReference type="NCBI Taxonomy" id="578457"/>
    <lineage>
        <taxon>Eukaryota</taxon>
        <taxon>Fungi</taxon>
        <taxon>Dikarya</taxon>
        <taxon>Basidiomycota</taxon>
        <taxon>Agaricomycotina</taxon>
        <taxon>Agaricomycetes</taxon>
        <taxon>Agaricomycetidae</taxon>
        <taxon>Boletales</taxon>
        <taxon>Coniophorineae</taxon>
        <taxon>Serpulaceae</taxon>
        <taxon>Serpula</taxon>
    </lineage>
</organism>
<reference evidence="2" key="1">
    <citation type="submission" date="2011-04" db="EMBL/GenBank/DDBJ databases">
        <title>Evolution of plant cell wall degrading machinery underlies the functional diversity of forest fungi.</title>
        <authorList>
            <consortium name="US DOE Joint Genome Institute (JGI-PGF)"/>
            <person name="Eastwood D.C."/>
            <person name="Floudas D."/>
            <person name="Binder M."/>
            <person name="Majcherczyk A."/>
            <person name="Schneider P."/>
            <person name="Aerts A."/>
            <person name="Asiegbu F.O."/>
            <person name="Baker S.E."/>
            <person name="Barry K."/>
            <person name="Bendiksby M."/>
            <person name="Blumentritt M."/>
            <person name="Coutinho P.M."/>
            <person name="Cullen D."/>
            <person name="Cullen D."/>
            <person name="Gathman A."/>
            <person name="Goodell B."/>
            <person name="Henrissat B."/>
            <person name="Ihrmark K."/>
            <person name="Kauserud H."/>
            <person name="Kohler A."/>
            <person name="LaButti K."/>
            <person name="Lapidus A."/>
            <person name="Lavin J.L."/>
            <person name="Lee Y.-H."/>
            <person name="Lindquist E."/>
            <person name="Lilly W."/>
            <person name="Lucas S."/>
            <person name="Morin E."/>
            <person name="Murat C."/>
            <person name="Oguiza J.A."/>
            <person name="Park J."/>
            <person name="Pisabarro A.G."/>
            <person name="Riley R."/>
            <person name="Rosling A."/>
            <person name="Salamov A."/>
            <person name="Schmidt O."/>
            <person name="Schmutz J."/>
            <person name="Skrede I."/>
            <person name="Stenlid J."/>
            <person name="Wiebenga A."/>
            <person name="Xie X."/>
            <person name="Kues U."/>
            <person name="Hibbett D.S."/>
            <person name="Hoffmeister D."/>
            <person name="Hogberg N."/>
            <person name="Martin F."/>
            <person name="Grigoriev I.V."/>
            <person name="Watkinson S.C."/>
        </authorList>
    </citation>
    <scope>NUCLEOTIDE SEQUENCE</scope>
    <source>
        <strain evidence="2">S7.9</strain>
    </source>
</reference>
<feature type="region of interest" description="Disordered" evidence="1">
    <location>
        <begin position="403"/>
        <end position="430"/>
    </location>
</feature>
<dbReference type="OrthoDB" id="2422840at2759"/>